<organism evidence="12">
    <name type="scientific">Stegastes partitus</name>
    <name type="common">bicolor damselfish</name>
    <dbReference type="NCBI Taxonomy" id="144197"/>
    <lineage>
        <taxon>Eukaryota</taxon>
        <taxon>Metazoa</taxon>
        <taxon>Chordata</taxon>
        <taxon>Craniata</taxon>
        <taxon>Vertebrata</taxon>
        <taxon>Euteleostomi</taxon>
        <taxon>Actinopterygii</taxon>
        <taxon>Neopterygii</taxon>
        <taxon>Teleostei</taxon>
        <taxon>Neoteleostei</taxon>
        <taxon>Acanthomorphata</taxon>
        <taxon>Ovalentaria</taxon>
        <taxon>Pomacentridae</taxon>
        <taxon>Stegastes</taxon>
    </lineage>
</organism>
<dbReference type="GO" id="GO:0038023">
    <property type="term" value="F:signaling receptor activity"/>
    <property type="evidence" value="ECO:0007669"/>
    <property type="project" value="InterPro"/>
</dbReference>
<feature type="domain" description="TNFR-Cys" evidence="11">
    <location>
        <begin position="41"/>
        <end position="81"/>
    </location>
</feature>
<dbReference type="Gene3D" id="2.10.50.10">
    <property type="entry name" value="Tumor Necrosis Factor Receptor, subunit A, domain 2"/>
    <property type="match status" value="1"/>
</dbReference>
<name>A0A3B4ZRE0_9TELE</name>
<evidence type="ECO:0000256" key="2">
    <source>
        <dbReference type="ARBA" id="ARBA00022692"/>
    </source>
</evidence>
<evidence type="ECO:0000256" key="6">
    <source>
        <dbReference type="ARBA" id="ARBA00023157"/>
    </source>
</evidence>
<dbReference type="GO" id="GO:0016020">
    <property type="term" value="C:membrane"/>
    <property type="evidence" value="ECO:0007669"/>
    <property type="project" value="UniProtKB-SubCell"/>
</dbReference>
<dbReference type="AlphaFoldDB" id="A0A3B4ZRE0"/>
<reference evidence="12" key="1">
    <citation type="submission" date="2023-09" db="UniProtKB">
        <authorList>
            <consortium name="Ensembl"/>
        </authorList>
    </citation>
    <scope>IDENTIFICATION</scope>
</reference>
<dbReference type="GO" id="GO:0043123">
    <property type="term" value="P:positive regulation of canonical NF-kappaB signal transduction"/>
    <property type="evidence" value="ECO:0007669"/>
    <property type="project" value="InterPro"/>
</dbReference>
<evidence type="ECO:0000256" key="7">
    <source>
        <dbReference type="ARBA" id="ARBA00023170"/>
    </source>
</evidence>
<keyword evidence="6" id="KW-1015">Disulfide bond</keyword>
<evidence type="ECO:0000256" key="4">
    <source>
        <dbReference type="ARBA" id="ARBA00022989"/>
    </source>
</evidence>
<evidence type="ECO:0000256" key="8">
    <source>
        <dbReference type="ARBA" id="ARBA00023180"/>
    </source>
</evidence>
<dbReference type="SMART" id="SM00208">
    <property type="entry name" value="TNFR"/>
    <property type="match status" value="2"/>
</dbReference>
<sequence length="162" mass="17711">MYCTEFLHSNGTCVACPVCLPGEQLSEDCGFGDGGEGVCILCEEGKFSTETGVAPCRRCTQCRLLNRLLEATCSPTSDALCGRCLPGYYELRSMTGEAELLCVPCYHRDTVHRECLLLTPQGSKTLVLIGSATASLIFGVALLLWNVWYFCYLSTSVFCLFD</sequence>
<comment type="caution">
    <text evidence="9">Lacks conserved residue(s) required for the propagation of feature annotation.</text>
</comment>
<dbReference type="GO" id="GO:0046330">
    <property type="term" value="P:positive regulation of JNK cascade"/>
    <property type="evidence" value="ECO:0007669"/>
    <property type="project" value="InterPro"/>
</dbReference>
<keyword evidence="3" id="KW-0677">Repeat</keyword>
<comment type="subcellular location">
    <subcellularLocation>
        <location evidence="1">Membrane</location>
        <topology evidence="1">Single-pass membrane protein</topology>
    </subcellularLocation>
</comment>
<dbReference type="PROSITE" id="PS50050">
    <property type="entry name" value="TNFR_NGFR_2"/>
    <property type="match status" value="1"/>
</dbReference>
<keyword evidence="2 10" id="KW-0812">Transmembrane</keyword>
<evidence type="ECO:0000256" key="3">
    <source>
        <dbReference type="ARBA" id="ARBA00022737"/>
    </source>
</evidence>
<feature type="transmembrane region" description="Helical" evidence="10">
    <location>
        <begin position="126"/>
        <end position="148"/>
    </location>
</feature>
<keyword evidence="4 10" id="KW-1133">Transmembrane helix</keyword>
<dbReference type="InterPro" id="IPR047526">
    <property type="entry name" value="TNR19/27/EDAR"/>
</dbReference>
<accession>A0A3B4ZRE0</accession>
<dbReference type="PANTHER" id="PTHR12120:SF10">
    <property type="entry name" value="TNFR-CYS DOMAIN-CONTAINING PROTEIN"/>
    <property type="match status" value="1"/>
</dbReference>
<evidence type="ECO:0000313" key="12">
    <source>
        <dbReference type="Ensembl" id="ENSSPAP00000011458.1"/>
    </source>
</evidence>
<evidence type="ECO:0000256" key="1">
    <source>
        <dbReference type="ARBA" id="ARBA00004167"/>
    </source>
</evidence>
<dbReference type="PROSITE" id="PS00652">
    <property type="entry name" value="TNFR_NGFR_1"/>
    <property type="match status" value="1"/>
</dbReference>
<keyword evidence="8" id="KW-0325">Glycoprotein</keyword>
<evidence type="ECO:0000256" key="5">
    <source>
        <dbReference type="ARBA" id="ARBA00023136"/>
    </source>
</evidence>
<dbReference type="PANTHER" id="PTHR12120">
    <property type="entry name" value="TNFR-CYS DOMAIN-CONTAINING PROTEIN"/>
    <property type="match status" value="1"/>
</dbReference>
<keyword evidence="5 10" id="KW-0472">Membrane</keyword>
<proteinExistence type="predicted"/>
<evidence type="ECO:0000256" key="9">
    <source>
        <dbReference type="PROSITE-ProRule" id="PRU00206"/>
    </source>
</evidence>
<dbReference type="GeneTree" id="ENSGT00940000153259"/>
<evidence type="ECO:0000256" key="10">
    <source>
        <dbReference type="SAM" id="Phobius"/>
    </source>
</evidence>
<dbReference type="Ensembl" id="ENSSPAT00000011664.1">
    <property type="protein sequence ID" value="ENSSPAP00000011458.1"/>
    <property type="gene ID" value="ENSSPAG00000008708.1"/>
</dbReference>
<keyword evidence="7" id="KW-0675">Receptor</keyword>
<feature type="repeat" description="TNFR-Cys" evidence="9">
    <location>
        <begin position="41"/>
        <end position="81"/>
    </location>
</feature>
<evidence type="ECO:0000259" key="11">
    <source>
        <dbReference type="PROSITE" id="PS50050"/>
    </source>
</evidence>
<dbReference type="InterPro" id="IPR001368">
    <property type="entry name" value="TNFR/NGFR_Cys_rich_reg"/>
</dbReference>
<dbReference type="STRING" id="144197.ENSSPAP00000011458"/>
<protein>
    <recommendedName>
        <fullName evidence="11">TNFR-Cys domain-containing protein</fullName>
    </recommendedName>
</protein>